<dbReference type="GO" id="GO:0004983">
    <property type="term" value="F:neuropeptide Y receptor activity"/>
    <property type="evidence" value="ECO:0007669"/>
    <property type="project" value="InterPro"/>
</dbReference>
<evidence type="ECO:0000256" key="1">
    <source>
        <dbReference type="ARBA" id="ARBA00004141"/>
    </source>
</evidence>
<dbReference type="GO" id="GO:0007186">
    <property type="term" value="P:G protein-coupled receptor signaling pathway"/>
    <property type="evidence" value="ECO:0000318"/>
    <property type="project" value="GO_Central"/>
</dbReference>
<dbReference type="OrthoDB" id="9941925at2759"/>
<keyword evidence="7 8" id="KW-0807">Transducer</keyword>
<organism evidence="11 12">
    <name type="scientific">Xenopus laevis</name>
    <name type="common">African clawed frog</name>
    <dbReference type="NCBI Taxonomy" id="8355"/>
    <lineage>
        <taxon>Eukaryota</taxon>
        <taxon>Metazoa</taxon>
        <taxon>Chordata</taxon>
        <taxon>Craniata</taxon>
        <taxon>Vertebrata</taxon>
        <taxon>Euteleostomi</taxon>
        <taxon>Amphibia</taxon>
        <taxon>Batrachia</taxon>
        <taxon>Anura</taxon>
        <taxon>Pipoidea</taxon>
        <taxon>Pipidae</taxon>
        <taxon>Xenopodinae</taxon>
        <taxon>Xenopus</taxon>
        <taxon>Xenopus</taxon>
    </lineage>
</organism>
<dbReference type="SMART" id="SM01381">
    <property type="entry name" value="7TM_GPCR_Srsx"/>
    <property type="match status" value="1"/>
</dbReference>
<dbReference type="GeneID" id="108705581"/>
<evidence type="ECO:0000256" key="5">
    <source>
        <dbReference type="ARBA" id="ARBA00023136"/>
    </source>
</evidence>
<feature type="transmembrane region" description="Helical" evidence="9">
    <location>
        <begin position="196"/>
        <end position="221"/>
    </location>
</feature>
<protein>
    <submittedName>
        <fullName evidence="12">Prolactin-releasing peptide receptor</fullName>
    </submittedName>
</protein>
<feature type="transmembrane region" description="Helical" evidence="9">
    <location>
        <begin position="33"/>
        <end position="57"/>
    </location>
</feature>
<evidence type="ECO:0000313" key="12">
    <source>
        <dbReference type="RefSeq" id="XP_018097963.2"/>
    </source>
</evidence>
<dbReference type="CDD" id="cd15394">
    <property type="entry name" value="7tmA_PrRP_R"/>
    <property type="match status" value="1"/>
</dbReference>
<dbReference type="InterPro" id="IPR000276">
    <property type="entry name" value="GPCR_Rhodpsn"/>
</dbReference>
<evidence type="ECO:0000256" key="6">
    <source>
        <dbReference type="ARBA" id="ARBA00023170"/>
    </source>
</evidence>
<name>A0A8J0U7L6_XENLA</name>
<keyword evidence="5 9" id="KW-0472">Membrane</keyword>
<dbReference type="Proteomes" id="UP000186698">
    <property type="component" value="Chromosome 8S"/>
</dbReference>
<feature type="transmembrane region" description="Helical" evidence="9">
    <location>
        <begin position="69"/>
        <end position="93"/>
    </location>
</feature>
<dbReference type="RefSeq" id="XP_018097963.2">
    <property type="nucleotide sequence ID" value="XM_018242474.2"/>
</dbReference>
<accession>A0A8J0U7L6</accession>
<dbReference type="PRINTS" id="PR01018">
    <property type="entry name" value="PRPRECEPTOR"/>
</dbReference>
<feature type="domain" description="G-protein coupled receptors family 1 profile" evidence="10">
    <location>
        <begin position="48"/>
        <end position="309"/>
    </location>
</feature>
<dbReference type="InterPro" id="IPR017452">
    <property type="entry name" value="GPCR_Rhodpsn_7TM"/>
</dbReference>
<dbReference type="PANTHER" id="PTHR24235">
    <property type="entry name" value="NEUROPEPTIDE Y RECEPTOR"/>
    <property type="match status" value="1"/>
</dbReference>
<keyword evidence="6 8" id="KW-0675">Receptor</keyword>
<dbReference type="KEGG" id="xla:108705581"/>
<dbReference type="AlphaFoldDB" id="A0A8J0U7L6"/>
<dbReference type="SUPFAM" id="SSF81321">
    <property type="entry name" value="Family A G protein-coupled receptor-like"/>
    <property type="match status" value="1"/>
</dbReference>
<feature type="transmembrane region" description="Helical" evidence="9">
    <location>
        <begin position="148"/>
        <end position="167"/>
    </location>
</feature>
<evidence type="ECO:0000256" key="3">
    <source>
        <dbReference type="ARBA" id="ARBA00022989"/>
    </source>
</evidence>
<dbReference type="GO" id="GO:0043005">
    <property type="term" value="C:neuron projection"/>
    <property type="evidence" value="ECO:0000318"/>
    <property type="project" value="GO_Central"/>
</dbReference>
<dbReference type="GO" id="GO:0008188">
    <property type="term" value="F:neuropeptide receptor activity"/>
    <property type="evidence" value="ECO:0000318"/>
    <property type="project" value="GO_Central"/>
</dbReference>
<keyword evidence="11" id="KW-1185">Reference proteome</keyword>
<dbReference type="PRINTS" id="PR00237">
    <property type="entry name" value="GPCRRHODOPSN"/>
</dbReference>
<dbReference type="PROSITE" id="PS50262">
    <property type="entry name" value="G_PROTEIN_RECEP_F1_2"/>
    <property type="match status" value="1"/>
</dbReference>
<comment type="subcellular location">
    <subcellularLocation>
        <location evidence="1">Membrane</location>
        <topology evidence="1">Multi-pass membrane protein</topology>
    </subcellularLocation>
</comment>
<dbReference type="Pfam" id="PF00001">
    <property type="entry name" value="7tm_1"/>
    <property type="match status" value="1"/>
</dbReference>
<feature type="transmembrane region" description="Helical" evidence="9">
    <location>
        <begin position="289"/>
        <end position="312"/>
    </location>
</feature>
<comment type="similarity">
    <text evidence="8">Belongs to the G-protein coupled receptor 1 family.</text>
</comment>
<evidence type="ECO:0000256" key="8">
    <source>
        <dbReference type="RuleBase" id="RU000688"/>
    </source>
</evidence>
<keyword evidence="4 8" id="KW-0297">G-protein coupled receptor</keyword>
<dbReference type="GO" id="GO:0042923">
    <property type="term" value="F:neuropeptide binding"/>
    <property type="evidence" value="ECO:0000318"/>
    <property type="project" value="GO_Central"/>
</dbReference>
<evidence type="ECO:0000259" key="10">
    <source>
        <dbReference type="PROSITE" id="PS50262"/>
    </source>
</evidence>
<reference evidence="12" key="1">
    <citation type="submission" date="2025-08" db="UniProtKB">
        <authorList>
            <consortium name="RefSeq"/>
        </authorList>
    </citation>
    <scope>IDENTIFICATION</scope>
    <source>
        <strain evidence="12">J_2021</strain>
        <tissue evidence="12">Erythrocytes</tissue>
    </source>
</reference>
<dbReference type="Gene3D" id="1.20.1070.10">
    <property type="entry name" value="Rhodopsin 7-helix transmembrane proteins"/>
    <property type="match status" value="1"/>
</dbReference>
<keyword evidence="3 9" id="KW-1133">Transmembrane helix</keyword>
<dbReference type="PROSITE" id="PS00237">
    <property type="entry name" value="G_PROTEIN_RECEP_F1_1"/>
    <property type="match status" value="1"/>
</dbReference>
<proteinExistence type="inferred from homology"/>
<evidence type="ECO:0000256" key="7">
    <source>
        <dbReference type="ARBA" id="ARBA00023224"/>
    </source>
</evidence>
<dbReference type="InterPro" id="IPR001402">
    <property type="entry name" value="Prolrel_pep_rcpt"/>
</dbReference>
<feature type="transmembrane region" description="Helical" evidence="9">
    <location>
        <begin position="249"/>
        <end position="269"/>
    </location>
</feature>
<dbReference type="GO" id="GO:0005886">
    <property type="term" value="C:plasma membrane"/>
    <property type="evidence" value="ECO:0000318"/>
    <property type="project" value="GO_Central"/>
</dbReference>
<evidence type="ECO:0000256" key="4">
    <source>
        <dbReference type="ARBA" id="ARBA00023040"/>
    </source>
</evidence>
<dbReference type="PANTHER" id="PTHR24235:SF19">
    <property type="entry name" value="PROLACTIN RELEASING PEPTIDE RECEPTOR-LIKE"/>
    <property type="match status" value="1"/>
</dbReference>
<sequence>METMMWDQKLNESVENSTHVFSGLDLLFDLKPLFIPIYALLVTVACLGNCALILLIVFTKKLHNTTNFLIGNLAAADLVMCLFCVPLTASYAFEIRGWLFGEFMCHFVTLMQAATVCVSVLSLTAIAVDRYVVVVYPIRRRIGCRSCLYIVSLIWLISVGISMPTFFHTHYLDLKSAGHDMIICEEFWRNQEKQRLLYSCSLLFLYYMLPLSAITISYCAIAYHLRKRNVPGATSHNQAKWSKKKQKTFRMLSISVMAFAICWLPLQILNLIRDIDEEFTILDKNYINVIQVTCHLIAMSSACYNPFIYASLHDKFRFHLRNYFFHHKRRANTMSTKNSRHNTCSTLADIPVVLSEKIALHGRL</sequence>
<evidence type="ECO:0000313" key="11">
    <source>
        <dbReference type="Proteomes" id="UP000186698"/>
    </source>
</evidence>
<gene>
    <name evidence="12" type="primary">LOC108705581</name>
</gene>
<feature type="transmembrane region" description="Helical" evidence="9">
    <location>
        <begin position="113"/>
        <end position="136"/>
    </location>
</feature>
<evidence type="ECO:0000256" key="2">
    <source>
        <dbReference type="ARBA" id="ARBA00022692"/>
    </source>
</evidence>
<evidence type="ECO:0000256" key="9">
    <source>
        <dbReference type="SAM" id="Phobius"/>
    </source>
</evidence>
<keyword evidence="2 8" id="KW-0812">Transmembrane</keyword>